<feature type="transmembrane region" description="Helical" evidence="1">
    <location>
        <begin position="474"/>
        <end position="493"/>
    </location>
</feature>
<dbReference type="Proteomes" id="UP000187425">
    <property type="component" value="Unassembled WGS sequence"/>
</dbReference>
<dbReference type="EMBL" id="MPTW01000030">
    <property type="protein sequence ID" value="OME64378.1"/>
    <property type="molecule type" value="Genomic_DNA"/>
</dbReference>
<keyword evidence="1" id="KW-0472">Membrane</keyword>
<feature type="transmembrane region" description="Helical" evidence="1">
    <location>
        <begin position="286"/>
        <end position="307"/>
    </location>
</feature>
<gene>
    <name evidence="2" type="ORF">BSK65_28805</name>
</gene>
<proteinExistence type="predicted"/>
<feature type="transmembrane region" description="Helical" evidence="1">
    <location>
        <begin position="502"/>
        <end position="523"/>
    </location>
</feature>
<keyword evidence="1" id="KW-0812">Transmembrane</keyword>
<dbReference type="RefSeq" id="WP_076286925.1">
    <property type="nucleotide sequence ID" value="NZ_MPTW01000030.1"/>
</dbReference>
<reference evidence="2 3" key="1">
    <citation type="submission" date="2016-11" db="EMBL/GenBank/DDBJ databases">
        <title>Paenibacillus species isolates.</title>
        <authorList>
            <person name="Beno S.M."/>
        </authorList>
    </citation>
    <scope>NUCLEOTIDE SEQUENCE [LARGE SCALE GENOMIC DNA]</scope>
    <source>
        <strain evidence="2 3">FSL H7-0443</strain>
    </source>
</reference>
<feature type="transmembrane region" description="Helical" evidence="1">
    <location>
        <begin position="314"/>
        <end position="334"/>
    </location>
</feature>
<accession>A0A1R0Z867</accession>
<feature type="transmembrane region" description="Helical" evidence="1">
    <location>
        <begin position="371"/>
        <end position="398"/>
    </location>
</feature>
<comment type="caution">
    <text evidence="2">The sequence shown here is derived from an EMBL/GenBank/DDBJ whole genome shotgun (WGS) entry which is preliminary data.</text>
</comment>
<feature type="transmembrane region" description="Helical" evidence="1">
    <location>
        <begin position="12"/>
        <end position="29"/>
    </location>
</feature>
<evidence type="ECO:0000313" key="2">
    <source>
        <dbReference type="EMBL" id="OME64378.1"/>
    </source>
</evidence>
<feature type="transmembrane region" description="Helical" evidence="1">
    <location>
        <begin position="210"/>
        <end position="229"/>
    </location>
</feature>
<feature type="transmembrane region" description="Helical" evidence="1">
    <location>
        <begin position="183"/>
        <end position="203"/>
    </location>
</feature>
<sequence length="736" mass="84535">MAYLHKLKRSKALLLFIVFIGIMIVFLIGSSRNVFTSKIFMQNQLTELELTGELTSARVIQQDIIIPEGYTQQFVEFNIFFATYQRSNTSQLEISLMQDETEQVVRLDASSLKDNSFKKIRFDDENFKAGNAILLISPKGATNGNAVTVALTKDASQGTVIVDGTEHKEYGLLHQEIYSGTEWTLLFLFLFTCLYILICFKIMNIKSSTVNYYFLISIMLIIIITIYRFPSLTIWNQPWAEAATNFYMGASNNGWITNLKQLDAGYLPLLTRLITLIVVKVFHAGIYFPIITQSIAVFFIAIFASSISLRYFKALISSDFLRFIVGLVLGLGLFHDYELYTFINFSYLGVIPCLFIMFLNIEKVGKFKFVVLNIFFFLVLSSKAYFIVFAPFYGVILIYNLMKKNHKSSIFYLTSCISMLMQLIVVITNRSTWTAQSESIDKGILDMAIQGSVLYIKNLYHIFFKLAYFQSSLVTYYTLTICLIVLTVVAIYYSRKLLSKKVIYFIVSTQLLAMMSVVMSLTVPYIKDSAVWNIQFNVPYNRHFIFSNIFVFLGIFIWLINLFESKRKQFIIGVLIVLTYSFSGFNAKDIYEYENYSFSNWQDNYGQFENGGCLAVNPYPWIICNPDTDFYPPLEINDSIGTHEIDVNNLVPGSNTRKVSGLILDKSNPWNRKIKVIAYDSEGGVIGETIETSDSTDRYGYYKFDKLLNIDHIKFYDENNSEVVLFNPKVIFFGKI</sequence>
<evidence type="ECO:0000256" key="1">
    <source>
        <dbReference type="SAM" id="Phobius"/>
    </source>
</evidence>
<protein>
    <submittedName>
        <fullName evidence="2">Uncharacterized protein</fullName>
    </submittedName>
</protein>
<name>A0A1R0Z867_9BACL</name>
<feature type="transmembrane region" description="Helical" evidence="1">
    <location>
        <begin position="410"/>
        <end position="427"/>
    </location>
</feature>
<feature type="transmembrane region" description="Helical" evidence="1">
    <location>
        <begin position="570"/>
        <end position="587"/>
    </location>
</feature>
<dbReference type="AlphaFoldDB" id="A0A1R0Z867"/>
<feature type="transmembrane region" description="Helical" evidence="1">
    <location>
        <begin position="340"/>
        <end position="359"/>
    </location>
</feature>
<organism evidence="2 3">
    <name type="scientific">Paenibacillus odorifer</name>
    <dbReference type="NCBI Taxonomy" id="189426"/>
    <lineage>
        <taxon>Bacteria</taxon>
        <taxon>Bacillati</taxon>
        <taxon>Bacillota</taxon>
        <taxon>Bacilli</taxon>
        <taxon>Bacillales</taxon>
        <taxon>Paenibacillaceae</taxon>
        <taxon>Paenibacillus</taxon>
    </lineage>
</organism>
<evidence type="ECO:0000313" key="3">
    <source>
        <dbReference type="Proteomes" id="UP000187425"/>
    </source>
</evidence>
<keyword evidence="1" id="KW-1133">Transmembrane helix</keyword>
<feature type="transmembrane region" description="Helical" evidence="1">
    <location>
        <begin position="543"/>
        <end position="563"/>
    </location>
</feature>